<dbReference type="GeneID" id="93582937"/>
<dbReference type="VEuPathDB" id="FungiDB:DFL_000626"/>
<accession>A0A437AFF4</accession>
<protein>
    <submittedName>
        <fullName evidence="2">Uncharacterized protein</fullName>
    </submittedName>
</protein>
<feature type="region of interest" description="Disordered" evidence="1">
    <location>
        <begin position="62"/>
        <end position="88"/>
    </location>
</feature>
<gene>
    <name evidence="2" type="ORF">DFL_000626</name>
</gene>
<reference evidence="2 3" key="1">
    <citation type="submission" date="2019-01" db="EMBL/GenBank/DDBJ databases">
        <title>Intercellular communication is required for trap formation in the nematode-trapping fungus Duddingtonia flagrans.</title>
        <authorList>
            <person name="Youssar L."/>
            <person name="Wernet V."/>
            <person name="Hensel N."/>
            <person name="Hildebrandt H.-G."/>
            <person name="Fischer R."/>
        </authorList>
    </citation>
    <scope>NUCLEOTIDE SEQUENCE [LARGE SCALE GENOMIC DNA]</scope>
    <source>
        <strain evidence="2 3">CBS H-5679</strain>
    </source>
</reference>
<dbReference type="RefSeq" id="XP_067495171.1">
    <property type="nucleotide sequence ID" value="XM_067635647.1"/>
</dbReference>
<proteinExistence type="predicted"/>
<sequence length="88" mass="9970">MGHKSLFFHQINLYQIPNLTSIETLSIDLRLPMSFQRPVKPANGVSRETHSEIDAAANTLSRMRDQETPYISPTAHLIPSTDDEEDYA</sequence>
<keyword evidence="3" id="KW-1185">Reference proteome</keyword>
<dbReference type="AlphaFoldDB" id="A0A437AFF4"/>
<comment type="caution">
    <text evidence="2">The sequence shown here is derived from an EMBL/GenBank/DDBJ whole genome shotgun (WGS) entry which is preliminary data.</text>
</comment>
<name>A0A437AFF4_ARTFL</name>
<evidence type="ECO:0000313" key="2">
    <source>
        <dbReference type="EMBL" id="RVD89627.1"/>
    </source>
</evidence>
<evidence type="ECO:0000256" key="1">
    <source>
        <dbReference type="SAM" id="MobiDB-lite"/>
    </source>
</evidence>
<dbReference type="EMBL" id="SAEB01000001">
    <property type="protein sequence ID" value="RVD89627.1"/>
    <property type="molecule type" value="Genomic_DNA"/>
</dbReference>
<evidence type="ECO:0000313" key="3">
    <source>
        <dbReference type="Proteomes" id="UP000283090"/>
    </source>
</evidence>
<dbReference type="Proteomes" id="UP000283090">
    <property type="component" value="Unassembled WGS sequence"/>
</dbReference>
<organism evidence="2 3">
    <name type="scientific">Arthrobotrys flagrans</name>
    <name type="common">Nematode-trapping fungus</name>
    <name type="synonym">Trichothecium flagrans</name>
    <dbReference type="NCBI Taxonomy" id="97331"/>
    <lineage>
        <taxon>Eukaryota</taxon>
        <taxon>Fungi</taxon>
        <taxon>Dikarya</taxon>
        <taxon>Ascomycota</taxon>
        <taxon>Pezizomycotina</taxon>
        <taxon>Orbiliomycetes</taxon>
        <taxon>Orbiliales</taxon>
        <taxon>Orbiliaceae</taxon>
        <taxon>Arthrobotrys</taxon>
    </lineage>
</organism>